<dbReference type="Pfam" id="PF01497">
    <property type="entry name" value="Peripla_BP_2"/>
    <property type="match status" value="1"/>
</dbReference>
<name>A0A5Q2RSH0_9ACTN</name>
<feature type="region of interest" description="Disordered" evidence="3">
    <location>
        <begin position="15"/>
        <end position="42"/>
    </location>
</feature>
<dbReference type="InterPro" id="IPR054828">
    <property type="entry name" value="Vit_B12_bind_prot"/>
</dbReference>
<dbReference type="PROSITE" id="PS50983">
    <property type="entry name" value="FE_B12_PBP"/>
    <property type="match status" value="1"/>
</dbReference>
<dbReference type="GO" id="GO:0071281">
    <property type="term" value="P:cellular response to iron ion"/>
    <property type="evidence" value="ECO:0007669"/>
    <property type="project" value="TreeGrafter"/>
</dbReference>
<evidence type="ECO:0000313" key="5">
    <source>
        <dbReference type="EMBL" id="QGG97127.1"/>
    </source>
</evidence>
<evidence type="ECO:0000256" key="2">
    <source>
        <dbReference type="ARBA" id="ARBA00022729"/>
    </source>
</evidence>
<dbReference type="InterPro" id="IPR050902">
    <property type="entry name" value="ABC_Transporter_SBP"/>
</dbReference>
<reference evidence="5 6" key="1">
    <citation type="submission" date="2019-11" db="EMBL/GenBank/DDBJ databases">
        <authorList>
            <person name="He Y."/>
        </authorList>
    </citation>
    <scope>NUCLEOTIDE SEQUENCE [LARGE SCALE GENOMIC DNA]</scope>
    <source>
        <strain evidence="5 6">SCSIO 58843</strain>
    </source>
</reference>
<evidence type="ECO:0000259" key="4">
    <source>
        <dbReference type="PROSITE" id="PS50983"/>
    </source>
</evidence>
<evidence type="ECO:0000313" key="6">
    <source>
        <dbReference type="Proteomes" id="UP000334019"/>
    </source>
</evidence>
<dbReference type="Proteomes" id="UP000334019">
    <property type="component" value="Chromosome"/>
</dbReference>
<evidence type="ECO:0000256" key="1">
    <source>
        <dbReference type="ARBA" id="ARBA00008814"/>
    </source>
</evidence>
<dbReference type="EMBL" id="CP045851">
    <property type="protein sequence ID" value="QGG97127.1"/>
    <property type="molecule type" value="Genomic_DNA"/>
</dbReference>
<dbReference type="InterPro" id="IPR002491">
    <property type="entry name" value="ABC_transptr_periplasmic_BD"/>
</dbReference>
<dbReference type="KEGG" id="atq:GH723_14285"/>
<dbReference type="PANTHER" id="PTHR30535:SF34">
    <property type="entry name" value="MOLYBDATE-BINDING PROTEIN MOLA"/>
    <property type="match status" value="1"/>
</dbReference>
<keyword evidence="6" id="KW-1185">Reference proteome</keyword>
<comment type="similarity">
    <text evidence="1">Belongs to the bacterial solute-binding protein 8 family.</text>
</comment>
<evidence type="ECO:0000256" key="3">
    <source>
        <dbReference type="SAM" id="MobiDB-lite"/>
    </source>
</evidence>
<gene>
    <name evidence="5" type="ORF">GH723_14285</name>
</gene>
<protein>
    <submittedName>
        <fullName evidence="5">ABC transporter substrate-binding protein</fullName>
    </submittedName>
</protein>
<dbReference type="SUPFAM" id="SSF53807">
    <property type="entry name" value="Helical backbone' metal receptor"/>
    <property type="match status" value="1"/>
</dbReference>
<accession>A0A5Q2RSH0</accession>
<sequence>MAIVLMLVAAACGDDGDDGTVTESGQRPEETTAPADDDGGGTFPVTVSADNGEVTIESRPEAIVSISPTGTEMLFAIGAGDQVVAVDEYSYYPEEAPVTDLSGFQPNVEAIASYEPDLVVLSTDPGDVADGLERIGIPAIHLDSAEDLDDTYRQLELLGVATGNVGSAAEVVSQMQTEIDEIVATIPDDLAERTYFHELDSQLYSVSSDTFIGRVYALLGLRSIGDEAPDDAGNYPQLSEEFVLDADPDFIFLADAQCCDQSPETVAARPGWDTLTAVEEGRVIVVDEDAASRWGPRIVDFLREVADEVLATADAG</sequence>
<dbReference type="CDD" id="cd01143">
    <property type="entry name" value="YvrC"/>
    <property type="match status" value="1"/>
</dbReference>
<keyword evidence="2" id="KW-0732">Signal</keyword>
<dbReference type="PANTHER" id="PTHR30535">
    <property type="entry name" value="VITAMIN B12-BINDING PROTEIN"/>
    <property type="match status" value="1"/>
</dbReference>
<dbReference type="NCBIfam" id="NF038402">
    <property type="entry name" value="TroA_like"/>
    <property type="match status" value="1"/>
</dbReference>
<dbReference type="Gene3D" id="3.40.50.1980">
    <property type="entry name" value="Nitrogenase molybdenum iron protein domain"/>
    <property type="match status" value="2"/>
</dbReference>
<proteinExistence type="inferred from homology"/>
<organism evidence="5 6">
    <name type="scientific">Actinomarinicola tropica</name>
    <dbReference type="NCBI Taxonomy" id="2789776"/>
    <lineage>
        <taxon>Bacteria</taxon>
        <taxon>Bacillati</taxon>
        <taxon>Actinomycetota</taxon>
        <taxon>Acidimicrobiia</taxon>
        <taxon>Acidimicrobiales</taxon>
        <taxon>Iamiaceae</taxon>
        <taxon>Actinomarinicola</taxon>
    </lineage>
</organism>
<dbReference type="AlphaFoldDB" id="A0A5Q2RSH0"/>
<feature type="domain" description="Fe/B12 periplasmic-binding" evidence="4">
    <location>
        <begin position="62"/>
        <end position="313"/>
    </location>
</feature>